<organism evidence="2 3">
    <name type="scientific">Gigaspora rosea</name>
    <dbReference type="NCBI Taxonomy" id="44941"/>
    <lineage>
        <taxon>Eukaryota</taxon>
        <taxon>Fungi</taxon>
        <taxon>Fungi incertae sedis</taxon>
        <taxon>Mucoromycota</taxon>
        <taxon>Glomeromycotina</taxon>
        <taxon>Glomeromycetes</taxon>
        <taxon>Diversisporales</taxon>
        <taxon>Gigasporaceae</taxon>
        <taxon>Gigaspora</taxon>
    </lineage>
</organism>
<keyword evidence="1" id="KW-0812">Transmembrane</keyword>
<comment type="caution">
    <text evidence="2">The sequence shown here is derived from an EMBL/GenBank/DDBJ whole genome shotgun (WGS) entry which is preliminary data.</text>
</comment>
<dbReference type="Proteomes" id="UP000266673">
    <property type="component" value="Unassembled WGS sequence"/>
</dbReference>
<accession>A0A397VR82</accession>
<keyword evidence="3" id="KW-1185">Reference proteome</keyword>
<feature type="transmembrane region" description="Helical" evidence="1">
    <location>
        <begin position="34"/>
        <end position="55"/>
    </location>
</feature>
<gene>
    <name evidence="2" type="ORF">C2G38_2068441</name>
</gene>
<reference evidence="2 3" key="1">
    <citation type="submission" date="2018-06" db="EMBL/GenBank/DDBJ databases">
        <title>Comparative genomics reveals the genomic features of Rhizophagus irregularis, R. cerebriforme, R. diaphanum and Gigaspora rosea, and their symbiotic lifestyle signature.</title>
        <authorList>
            <person name="Morin E."/>
            <person name="San Clemente H."/>
            <person name="Chen E.C.H."/>
            <person name="De La Providencia I."/>
            <person name="Hainaut M."/>
            <person name="Kuo A."/>
            <person name="Kohler A."/>
            <person name="Murat C."/>
            <person name="Tang N."/>
            <person name="Roy S."/>
            <person name="Loubradou J."/>
            <person name="Henrissat B."/>
            <person name="Grigoriev I.V."/>
            <person name="Corradi N."/>
            <person name="Roux C."/>
            <person name="Martin F.M."/>
        </authorList>
    </citation>
    <scope>NUCLEOTIDE SEQUENCE [LARGE SCALE GENOMIC DNA]</scope>
    <source>
        <strain evidence="2 3">DAOM 194757</strain>
    </source>
</reference>
<name>A0A397VR82_9GLOM</name>
<protein>
    <submittedName>
        <fullName evidence="2">Uncharacterized protein</fullName>
    </submittedName>
</protein>
<dbReference type="EMBL" id="QKWP01000190">
    <property type="protein sequence ID" value="RIB25044.1"/>
    <property type="molecule type" value="Genomic_DNA"/>
</dbReference>
<keyword evidence="1" id="KW-0472">Membrane</keyword>
<dbReference type="AlphaFoldDB" id="A0A397VR82"/>
<keyword evidence="1" id="KW-1133">Transmembrane helix</keyword>
<evidence type="ECO:0000256" key="1">
    <source>
        <dbReference type="SAM" id="Phobius"/>
    </source>
</evidence>
<sequence length="57" mass="6576">MSPEILKAINSDPLRDISLFIKYLRPVPLRSLKIYRLQSVALSINISLFFFIAAIRL</sequence>
<evidence type="ECO:0000313" key="3">
    <source>
        <dbReference type="Proteomes" id="UP000266673"/>
    </source>
</evidence>
<proteinExistence type="predicted"/>
<evidence type="ECO:0000313" key="2">
    <source>
        <dbReference type="EMBL" id="RIB25044.1"/>
    </source>
</evidence>